<name>U4LGC7_PYROM</name>
<reference evidence="1 2" key="1">
    <citation type="journal article" date="2013" name="PLoS Genet.">
        <title>The genome and development-dependent transcriptomes of Pyronema confluens: a window into fungal evolution.</title>
        <authorList>
            <person name="Traeger S."/>
            <person name="Altegoer F."/>
            <person name="Freitag M."/>
            <person name="Gabaldon T."/>
            <person name="Kempken F."/>
            <person name="Kumar A."/>
            <person name="Marcet-Houben M."/>
            <person name="Poggeler S."/>
            <person name="Stajich J.E."/>
            <person name="Nowrousian M."/>
        </authorList>
    </citation>
    <scope>NUCLEOTIDE SEQUENCE [LARGE SCALE GENOMIC DNA]</scope>
    <source>
        <strain evidence="2">CBS 100304</strain>
        <tissue evidence="1">Vegetative mycelium</tissue>
    </source>
</reference>
<dbReference type="Proteomes" id="UP000018144">
    <property type="component" value="Unassembled WGS sequence"/>
</dbReference>
<proteinExistence type="predicted"/>
<sequence length="12" mass="1264">MEQNKAGSELGT</sequence>
<protein>
    <submittedName>
        <fullName evidence="1">Uncharacterized protein</fullName>
    </submittedName>
</protein>
<dbReference type="EMBL" id="HF935546">
    <property type="protein sequence ID" value="CCX31164.1"/>
    <property type="molecule type" value="Genomic_DNA"/>
</dbReference>
<organism evidence="1 2">
    <name type="scientific">Pyronema omphalodes (strain CBS 100304)</name>
    <name type="common">Pyronema confluens</name>
    <dbReference type="NCBI Taxonomy" id="1076935"/>
    <lineage>
        <taxon>Eukaryota</taxon>
        <taxon>Fungi</taxon>
        <taxon>Dikarya</taxon>
        <taxon>Ascomycota</taxon>
        <taxon>Pezizomycotina</taxon>
        <taxon>Pezizomycetes</taxon>
        <taxon>Pezizales</taxon>
        <taxon>Pyronemataceae</taxon>
        <taxon>Pyronema</taxon>
    </lineage>
</organism>
<accession>U4LGC7</accession>
<evidence type="ECO:0000313" key="2">
    <source>
        <dbReference type="Proteomes" id="UP000018144"/>
    </source>
</evidence>
<gene>
    <name evidence="1" type="ORF">PCON_10118</name>
</gene>
<evidence type="ECO:0000313" key="1">
    <source>
        <dbReference type="EMBL" id="CCX31164.1"/>
    </source>
</evidence>
<keyword evidence="2" id="KW-1185">Reference proteome</keyword>